<name>A0A6J1TJC1_FRAOC</name>
<keyword evidence="8" id="KW-1185">Reference proteome</keyword>
<dbReference type="SMART" id="SM00353">
    <property type="entry name" value="HLH"/>
    <property type="match status" value="1"/>
</dbReference>
<dbReference type="InterPro" id="IPR011598">
    <property type="entry name" value="bHLH_dom"/>
</dbReference>
<dbReference type="GO" id="GO:0005634">
    <property type="term" value="C:nucleus"/>
    <property type="evidence" value="ECO:0007669"/>
    <property type="project" value="TreeGrafter"/>
</dbReference>
<proteinExistence type="predicted"/>
<dbReference type="GO" id="GO:0046983">
    <property type="term" value="F:protein dimerization activity"/>
    <property type="evidence" value="ECO:0007669"/>
    <property type="project" value="InterPro"/>
</dbReference>
<dbReference type="InterPro" id="IPR036638">
    <property type="entry name" value="HLH_DNA-bd_sf"/>
</dbReference>
<dbReference type="Proteomes" id="UP000504606">
    <property type="component" value="Unplaced"/>
</dbReference>
<protein>
    <submittedName>
        <fullName evidence="9">Protein enabled homolog</fullName>
    </submittedName>
</protein>
<keyword evidence="3" id="KW-0238">DNA-binding</keyword>
<evidence type="ECO:0000256" key="4">
    <source>
        <dbReference type="ARBA" id="ARBA00023163"/>
    </source>
</evidence>
<dbReference type="PANTHER" id="PTHR20937">
    <property type="entry name" value="IP14615P"/>
    <property type="match status" value="1"/>
</dbReference>
<dbReference type="InterPro" id="IPR040259">
    <property type="entry name" value="Mesogenin/MesP"/>
</dbReference>
<evidence type="ECO:0000313" key="8">
    <source>
        <dbReference type="Proteomes" id="UP000504606"/>
    </source>
</evidence>
<dbReference type="Gene3D" id="4.10.280.10">
    <property type="entry name" value="Helix-loop-helix DNA-binding domain"/>
    <property type="match status" value="1"/>
</dbReference>
<evidence type="ECO:0000256" key="1">
    <source>
        <dbReference type="ARBA" id="ARBA00022473"/>
    </source>
</evidence>
<keyword evidence="2" id="KW-0805">Transcription regulation</keyword>
<evidence type="ECO:0000256" key="2">
    <source>
        <dbReference type="ARBA" id="ARBA00023015"/>
    </source>
</evidence>
<dbReference type="GeneID" id="113217626"/>
<sequence>MSSTCLPSPGAASGRLADQEAPSNSPPVSAAAASPSSPPDRSAAAYRRQEQDARGARDGRDSRDTPEWPPAASPATTLAAGLPASAAFPALAPGYAPQAECGECQWGDVDLSGYAPLCSPTPLPGGATYTILTSLPVPPMLPMAPAAPADTVAYEDEPRTLHELQSAVAVPMRPHPSIECFKSPTSAAHAPLHAARVLVPQAQLAVEVDSTTRALERGHEAQIRQQHNSRHYRSQEEIERAYRKNACDRERCRMADMNRAYDLLRMRVPTARKPPKKLSKIECLRLAIKYIRDLREELRHGQQGQAQAGPWPTAPWGVPVIVDQGGAGADLDHPADTSATCYGVEQPSLYMAAAGHYPAQGLLLCAPGTPGGAAPAGAGGPSPARWS</sequence>
<feature type="domain" description="BHLH" evidence="7">
    <location>
        <begin position="241"/>
        <end position="294"/>
    </location>
</feature>
<dbReference type="GO" id="GO:0001707">
    <property type="term" value="P:mesoderm formation"/>
    <property type="evidence" value="ECO:0007669"/>
    <property type="project" value="TreeGrafter"/>
</dbReference>
<keyword evidence="4" id="KW-0804">Transcription</keyword>
<dbReference type="Pfam" id="PF00010">
    <property type="entry name" value="HLH"/>
    <property type="match status" value="1"/>
</dbReference>
<dbReference type="CDD" id="cd11390">
    <property type="entry name" value="bHLH_TS"/>
    <property type="match status" value="1"/>
</dbReference>
<feature type="region of interest" description="Disordered" evidence="6">
    <location>
        <begin position="1"/>
        <end position="76"/>
    </location>
</feature>
<evidence type="ECO:0000256" key="6">
    <source>
        <dbReference type="SAM" id="MobiDB-lite"/>
    </source>
</evidence>
<dbReference type="SUPFAM" id="SSF47459">
    <property type="entry name" value="HLH, helix-loop-helix DNA-binding domain"/>
    <property type="match status" value="1"/>
</dbReference>
<organism evidence="8 9">
    <name type="scientific">Frankliniella occidentalis</name>
    <name type="common">Western flower thrips</name>
    <name type="synonym">Euthrips occidentalis</name>
    <dbReference type="NCBI Taxonomy" id="133901"/>
    <lineage>
        <taxon>Eukaryota</taxon>
        <taxon>Metazoa</taxon>
        <taxon>Ecdysozoa</taxon>
        <taxon>Arthropoda</taxon>
        <taxon>Hexapoda</taxon>
        <taxon>Insecta</taxon>
        <taxon>Pterygota</taxon>
        <taxon>Neoptera</taxon>
        <taxon>Paraneoptera</taxon>
        <taxon>Thysanoptera</taxon>
        <taxon>Terebrantia</taxon>
        <taxon>Thripoidea</taxon>
        <taxon>Thripidae</taxon>
        <taxon>Frankliniella</taxon>
    </lineage>
</organism>
<dbReference type="GO" id="GO:0000981">
    <property type="term" value="F:DNA-binding transcription factor activity, RNA polymerase II-specific"/>
    <property type="evidence" value="ECO:0007669"/>
    <property type="project" value="TreeGrafter"/>
</dbReference>
<evidence type="ECO:0000313" key="9">
    <source>
        <dbReference type="RefSeq" id="XP_026293383.1"/>
    </source>
</evidence>
<accession>A0A6J1TJC1</accession>
<keyword evidence="1" id="KW-0217">Developmental protein</keyword>
<evidence type="ECO:0000256" key="5">
    <source>
        <dbReference type="ARBA" id="ARBA00023242"/>
    </source>
</evidence>
<dbReference type="AlphaFoldDB" id="A0A6J1TJC1"/>
<dbReference type="RefSeq" id="XP_026293383.1">
    <property type="nucleotide sequence ID" value="XM_026437598.2"/>
</dbReference>
<dbReference type="GO" id="GO:0000978">
    <property type="term" value="F:RNA polymerase II cis-regulatory region sequence-specific DNA binding"/>
    <property type="evidence" value="ECO:0007669"/>
    <property type="project" value="TreeGrafter"/>
</dbReference>
<dbReference type="KEGG" id="foc:113217626"/>
<keyword evidence="5" id="KW-0539">Nucleus</keyword>
<feature type="compositionally biased region" description="Low complexity" evidence="6">
    <location>
        <begin position="21"/>
        <end position="45"/>
    </location>
</feature>
<reference evidence="9" key="1">
    <citation type="submission" date="2025-08" db="UniProtKB">
        <authorList>
            <consortium name="RefSeq"/>
        </authorList>
    </citation>
    <scope>IDENTIFICATION</scope>
    <source>
        <tissue evidence="9">Whole organism</tissue>
    </source>
</reference>
<dbReference type="OrthoDB" id="9946827at2759"/>
<dbReference type="PANTHER" id="PTHR20937:SF3">
    <property type="entry name" value="IP14615P"/>
    <property type="match status" value="1"/>
</dbReference>
<dbReference type="PROSITE" id="PS50888">
    <property type="entry name" value="BHLH"/>
    <property type="match status" value="1"/>
</dbReference>
<evidence type="ECO:0000259" key="7">
    <source>
        <dbReference type="PROSITE" id="PS50888"/>
    </source>
</evidence>
<dbReference type="CTD" id="41105"/>
<gene>
    <name evidence="9" type="primary">LOC113217626</name>
</gene>
<evidence type="ECO:0000256" key="3">
    <source>
        <dbReference type="ARBA" id="ARBA00023125"/>
    </source>
</evidence>
<feature type="compositionally biased region" description="Basic and acidic residues" evidence="6">
    <location>
        <begin position="47"/>
        <end position="66"/>
    </location>
</feature>